<dbReference type="InterPro" id="IPR005325">
    <property type="entry name" value="DUF308_memb"/>
</dbReference>
<evidence type="ECO:0000313" key="2">
    <source>
        <dbReference type="EMBL" id="HIU47111.1"/>
    </source>
</evidence>
<evidence type="ECO:0000256" key="1">
    <source>
        <dbReference type="SAM" id="Phobius"/>
    </source>
</evidence>
<proteinExistence type="predicted"/>
<feature type="transmembrane region" description="Helical" evidence="1">
    <location>
        <begin position="101"/>
        <end position="134"/>
    </location>
</feature>
<gene>
    <name evidence="2" type="ORF">IAC59_07615</name>
</gene>
<comment type="caution">
    <text evidence="2">The sequence shown here is derived from an EMBL/GenBank/DDBJ whole genome shotgun (WGS) entry which is preliminary data.</text>
</comment>
<reference evidence="2" key="1">
    <citation type="submission" date="2020-10" db="EMBL/GenBank/DDBJ databases">
        <authorList>
            <person name="Gilroy R."/>
        </authorList>
    </citation>
    <scope>NUCLEOTIDE SEQUENCE</scope>
    <source>
        <strain evidence="2">ChiSxjej2B14-8506</strain>
    </source>
</reference>
<feature type="transmembrane region" description="Helical" evidence="1">
    <location>
        <begin position="154"/>
        <end position="172"/>
    </location>
</feature>
<dbReference type="EMBL" id="DVNK01000047">
    <property type="protein sequence ID" value="HIU47111.1"/>
    <property type="molecule type" value="Genomic_DNA"/>
</dbReference>
<keyword evidence="1" id="KW-0812">Transmembrane</keyword>
<accession>A0A9D1LSB5</accession>
<feature type="transmembrane region" description="Helical" evidence="1">
    <location>
        <begin position="184"/>
        <end position="205"/>
    </location>
</feature>
<dbReference type="Proteomes" id="UP000824123">
    <property type="component" value="Unassembled WGS sequence"/>
</dbReference>
<sequence>MRRQTSLIKPQMLLIQALGLLTLGIVILVKPEWAGAFVQTLLVAALLANAVLTTVTLVTDHFDDNEVDEADPDATLLERMRHGCATFMAFMRKRQPRPRIINAAMSVLLGVLIALFPQIIAGGFGIGFGLWALLTGGVQLAFATQLRSTGTRGFTHYLALALISVLFGLAMIINPISRLVDVKLVAGVYMLLYGFSVFISFLEAMFKWDLDNSRLLARVRILPPVMLTSLLPVWLLDKFNMMLERNNTDYIYEKPAVDTAKPEEMSNVTLEILFHLGRNVALGYGHVDIALGNTVFSYGCYDDASSRMMGFYSDGTFMVSRLQPYLDYCRRWQKKTLVSFTMRLTVEQEMRVRNALDEILSNCKPWRPTERNSTAIGQSAHASSMFPIKYFKVESGPFKIYSVFRTNCVAMAEILVGQSGLKVLPTHGIITPGSYYAFLERQLKNPDSPIVRKTVYKIKGRNPDAEMTR</sequence>
<keyword evidence="1" id="KW-1133">Transmembrane helix</keyword>
<protein>
    <submittedName>
        <fullName evidence="2">DUF308 domain-containing protein</fullName>
    </submittedName>
</protein>
<dbReference type="Pfam" id="PF03729">
    <property type="entry name" value="DUF308"/>
    <property type="match status" value="1"/>
</dbReference>
<dbReference type="AlphaFoldDB" id="A0A9D1LSB5"/>
<feature type="transmembrane region" description="Helical" evidence="1">
    <location>
        <begin position="12"/>
        <end position="30"/>
    </location>
</feature>
<feature type="transmembrane region" description="Helical" evidence="1">
    <location>
        <begin position="36"/>
        <end position="58"/>
    </location>
</feature>
<name>A0A9D1LSB5_9FIRM</name>
<evidence type="ECO:0000313" key="3">
    <source>
        <dbReference type="Proteomes" id="UP000824123"/>
    </source>
</evidence>
<keyword evidence="1" id="KW-0472">Membrane</keyword>
<organism evidence="2 3">
    <name type="scientific">Candidatus Fimadaptatus faecigallinarum</name>
    <dbReference type="NCBI Taxonomy" id="2840814"/>
    <lineage>
        <taxon>Bacteria</taxon>
        <taxon>Bacillati</taxon>
        <taxon>Bacillota</taxon>
        <taxon>Clostridia</taxon>
        <taxon>Eubacteriales</taxon>
        <taxon>Candidatus Fimadaptatus</taxon>
    </lineage>
</organism>
<feature type="transmembrane region" description="Helical" evidence="1">
    <location>
        <begin position="217"/>
        <end position="236"/>
    </location>
</feature>
<reference evidence="2" key="2">
    <citation type="journal article" date="2021" name="PeerJ">
        <title>Extensive microbial diversity within the chicken gut microbiome revealed by metagenomics and culture.</title>
        <authorList>
            <person name="Gilroy R."/>
            <person name="Ravi A."/>
            <person name="Getino M."/>
            <person name="Pursley I."/>
            <person name="Horton D.L."/>
            <person name="Alikhan N.F."/>
            <person name="Baker D."/>
            <person name="Gharbi K."/>
            <person name="Hall N."/>
            <person name="Watson M."/>
            <person name="Adriaenssens E.M."/>
            <person name="Foster-Nyarko E."/>
            <person name="Jarju S."/>
            <person name="Secka A."/>
            <person name="Antonio M."/>
            <person name="Oren A."/>
            <person name="Chaudhuri R.R."/>
            <person name="La Ragione R."/>
            <person name="Hildebrand F."/>
            <person name="Pallen M.J."/>
        </authorList>
    </citation>
    <scope>NUCLEOTIDE SEQUENCE</scope>
    <source>
        <strain evidence="2">ChiSxjej2B14-8506</strain>
    </source>
</reference>